<dbReference type="Proteomes" id="UP001145109">
    <property type="component" value="Unassembled WGS sequence"/>
</dbReference>
<evidence type="ECO:0000256" key="14">
    <source>
        <dbReference type="RuleBase" id="RU000504"/>
    </source>
</evidence>
<feature type="domain" description="Pyruvate kinase barrel" evidence="15">
    <location>
        <begin position="3"/>
        <end position="295"/>
    </location>
</feature>
<keyword evidence="10" id="KW-0067">ATP-binding</keyword>
<proteinExistence type="inferred from homology"/>
<dbReference type="GO" id="GO:0004743">
    <property type="term" value="F:pyruvate kinase activity"/>
    <property type="evidence" value="ECO:0007669"/>
    <property type="project" value="UniProtKB-EC"/>
</dbReference>
<dbReference type="GO" id="GO:0030955">
    <property type="term" value="F:potassium ion binding"/>
    <property type="evidence" value="ECO:0007669"/>
    <property type="project" value="InterPro"/>
</dbReference>
<evidence type="ECO:0000256" key="10">
    <source>
        <dbReference type="ARBA" id="ARBA00022840"/>
    </source>
</evidence>
<keyword evidence="13" id="KW-0670">Pyruvate</keyword>
<comment type="catalytic activity">
    <reaction evidence="14">
        <text>pyruvate + ATP = phosphoenolpyruvate + ADP + H(+)</text>
        <dbReference type="Rhea" id="RHEA:18157"/>
        <dbReference type="ChEBI" id="CHEBI:15361"/>
        <dbReference type="ChEBI" id="CHEBI:15378"/>
        <dbReference type="ChEBI" id="CHEBI:30616"/>
        <dbReference type="ChEBI" id="CHEBI:58702"/>
        <dbReference type="ChEBI" id="CHEBI:456216"/>
        <dbReference type="EC" id="2.7.1.40"/>
    </reaction>
</comment>
<protein>
    <recommendedName>
        <fullName evidence="5 14">Pyruvate kinase</fullName>
        <ecNumber evidence="4 14">2.7.1.40</ecNumber>
    </recommendedName>
</protein>
<dbReference type="Gene3D" id="3.20.20.60">
    <property type="entry name" value="Phosphoenolpyruvate-binding domains"/>
    <property type="match status" value="1"/>
</dbReference>
<dbReference type="InterPro" id="IPR040442">
    <property type="entry name" value="Pyrv_kinase-like_dom_sf"/>
</dbReference>
<dbReference type="GO" id="GO:0016301">
    <property type="term" value="F:kinase activity"/>
    <property type="evidence" value="ECO:0007669"/>
    <property type="project" value="UniProtKB-KW"/>
</dbReference>
<evidence type="ECO:0000256" key="4">
    <source>
        <dbReference type="ARBA" id="ARBA00012142"/>
    </source>
</evidence>
<evidence type="ECO:0000313" key="17">
    <source>
        <dbReference type="Proteomes" id="UP001145109"/>
    </source>
</evidence>
<dbReference type="PRINTS" id="PR01050">
    <property type="entry name" value="PYRUVTKNASE"/>
</dbReference>
<organism evidence="16 17">
    <name type="scientific">Coprococcus comes</name>
    <dbReference type="NCBI Taxonomy" id="410072"/>
    <lineage>
        <taxon>Bacteria</taxon>
        <taxon>Bacillati</taxon>
        <taxon>Bacillota</taxon>
        <taxon>Clostridia</taxon>
        <taxon>Lachnospirales</taxon>
        <taxon>Lachnospiraceae</taxon>
        <taxon>Coprococcus</taxon>
    </lineage>
</organism>
<dbReference type="Pfam" id="PF00224">
    <property type="entry name" value="PK"/>
    <property type="match status" value="1"/>
</dbReference>
<dbReference type="InterPro" id="IPR011037">
    <property type="entry name" value="Pyrv_Knase-like_insert_dom_sf"/>
</dbReference>
<evidence type="ECO:0000256" key="7">
    <source>
        <dbReference type="ARBA" id="ARBA00022723"/>
    </source>
</evidence>
<evidence type="ECO:0000256" key="13">
    <source>
        <dbReference type="ARBA" id="ARBA00023317"/>
    </source>
</evidence>
<evidence type="ECO:0000256" key="5">
    <source>
        <dbReference type="ARBA" id="ARBA00018587"/>
    </source>
</evidence>
<dbReference type="RefSeq" id="WP_055248450.1">
    <property type="nucleotide sequence ID" value="NZ_BSCI01000009.1"/>
</dbReference>
<sequence length="322" mass="36721">MDLIVTIPPNNTENFTNNIKYCLSEGCNKVRLNFSKCSTLEEVKNFSDIIQDISGRYSELEYMFDIPYPRCKARIIQPEEKKISCGQRVVVSNQKKCIEETQIIINRNNLAQELKKDGILYYSDGQGAFRIEEKLDCNSVVVKALNDMQVYRGKSLSCLPEEGNSLYLYYVSKAYKSCKNSSIAFSFVEQEGDIANIKARKIAKIESAEGVRNISDLVENVDGIMVARGDLALYTSFTQLDIYQKKIIHATKRRNKEVYIATDILNSLKDRFVPSRAEMIDLLSLERQGVDAVIINYALVEHRALSKCKYVLNEINKAKKLE</sequence>
<reference evidence="16" key="2">
    <citation type="submission" date="2022-11" db="EMBL/GenBank/DDBJ databases">
        <title>Draft genome sequence of Coprococcus comes strain 31264.</title>
        <authorList>
            <person name="Hisatomi A."/>
            <person name="Ohkuma M."/>
            <person name="Sakamoto M."/>
        </authorList>
    </citation>
    <scope>NUCLEOTIDE SEQUENCE</scope>
    <source>
        <strain evidence="16">JCM 31264</strain>
    </source>
</reference>
<keyword evidence="9 14" id="KW-0418">Kinase</keyword>
<dbReference type="InterPro" id="IPR015813">
    <property type="entry name" value="Pyrv/PenolPyrv_kinase-like_dom"/>
</dbReference>
<evidence type="ECO:0000313" key="16">
    <source>
        <dbReference type="EMBL" id="GLG87222.1"/>
    </source>
</evidence>
<dbReference type="EMBL" id="BSCI01000009">
    <property type="protein sequence ID" value="GLG87222.1"/>
    <property type="molecule type" value="Genomic_DNA"/>
</dbReference>
<evidence type="ECO:0000259" key="15">
    <source>
        <dbReference type="Pfam" id="PF00224"/>
    </source>
</evidence>
<dbReference type="InterPro" id="IPR015793">
    <property type="entry name" value="Pyrv_Knase_brl"/>
</dbReference>
<gene>
    <name evidence="16" type="ORF">comes_17670</name>
</gene>
<dbReference type="Gene3D" id="2.40.33.10">
    <property type="entry name" value="PK beta-barrel domain-like"/>
    <property type="match status" value="1"/>
</dbReference>
<dbReference type="GO" id="GO:0000287">
    <property type="term" value="F:magnesium ion binding"/>
    <property type="evidence" value="ECO:0007669"/>
    <property type="project" value="InterPro"/>
</dbReference>
<evidence type="ECO:0000256" key="3">
    <source>
        <dbReference type="ARBA" id="ARBA00008663"/>
    </source>
</evidence>
<dbReference type="SUPFAM" id="SSF51621">
    <property type="entry name" value="Phosphoenolpyruvate/pyruvate domain"/>
    <property type="match status" value="1"/>
</dbReference>
<dbReference type="InterPro" id="IPR001697">
    <property type="entry name" value="Pyr_Knase"/>
</dbReference>
<reference evidence="16" key="1">
    <citation type="submission" date="2022-09" db="EMBL/GenBank/DDBJ databases">
        <title>Draft genome sequence of Coprococcus comes strain 31264.</title>
        <authorList>
            <person name="Atsushi H."/>
            <person name="Moriya O."/>
            <person name="Mitsuo S."/>
        </authorList>
    </citation>
    <scope>NUCLEOTIDE SEQUENCE</scope>
    <source>
        <strain evidence="16">JCM 31264</strain>
    </source>
</reference>
<evidence type="ECO:0000256" key="2">
    <source>
        <dbReference type="ARBA" id="ARBA00004997"/>
    </source>
</evidence>
<dbReference type="SUPFAM" id="SSF50800">
    <property type="entry name" value="PK beta-barrel domain-like"/>
    <property type="match status" value="1"/>
</dbReference>
<keyword evidence="12 14" id="KW-0324">Glycolysis</keyword>
<dbReference type="InterPro" id="IPR015806">
    <property type="entry name" value="Pyrv_Knase_insert_dom_sf"/>
</dbReference>
<comment type="pathway">
    <text evidence="2 14">Carbohydrate degradation; glycolysis; pyruvate from D-glyceraldehyde 3-phosphate: step 5/5.</text>
</comment>
<evidence type="ECO:0000256" key="1">
    <source>
        <dbReference type="ARBA" id="ARBA00001958"/>
    </source>
</evidence>
<evidence type="ECO:0000256" key="8">
    <source>
        <dbReference type="ARBA" id="ARBA00022741"/>
    </source>
</evidence>
<evidence type="ECO:0000256" key="12">
    <source>
        <dbReference type="ARBA" id="ARBA00023152"/>
    </source>
</evidence>
<dbReference type="AlphaFoldDB" id="A0AA37V6I1"/>
<keyword evidence="8" id="KW-0547">Nucleotide-binding</keyword>
<name>A0AA37V6I1_9FIRM</name>
<keyword evidence="7" id="KW-0479">Metal-binding</keyword>
<comment type="cofactor">
    <cofactor evidence="1">
        <name>K(+)</name>
        <dbReference type="ChEBI" id="CHEBI:29103"/>
    </cofactor>
</comment>
<evidence type="ECO:0000256" key="9">
    <source>
        <dbReference type="ARBA" id="ARBA00022777"/>
    </source>
</evidence>
<accession>A0AA37V6I1</accession>
<comment type="similarity">
    <text evidence="3 14">Belongs to the pyruvate kinase family.</text>
</comment>
<evidence type="ECO:0000256" key="11">
    <source>
        <dbReference type="ARBA" id="ARBA00022842"/>
    </source>
</evidence>
<evidence type="ECO:0000256" key="6">
    <source>
        <dbReference type="ARBA" id="ARBA00022679"/>
    </source>
</evidence>
<dbReference type="PANTHER" id="PTHR11817">
    <property type="entry name" value="PYRUVATE KINASE"/>
    <property type="match status" value="1"/>
</dbReference>
<dbReference type="EC" id="2.7.1.40" evidence="4 14"/>
<keyword evidence="6 14" id="KW-0808">Transferase</keyword>
<comment type="caution">
    <text evidence="16">The sequence shown here is derived from an EMBL/GenBank/DDBJ whole genome shotgun (WGS) entry which is preliminary data.</text>
</comment>
<keyword evidence="11 14" id="KW-0460">Magnesium</keyword>
<dbReference type="GO" id="GO:0005524">
    <property type="term" value="F:ATP binding"/>
    <property type="evidence" value="ECO:0007669"/>
    <property type="project" value="UniProtKB-KW"/>
</dbReference>